<dbReference type="CDD" id="cd00332">
    <property type="entry name" value="PAL-HAL"/>
    <property type="match status" value="1"/>
</dbReference>
<protein>
    <submittedName>
        <fullName evidence="3">Phenylalanine ammonia-lyase</fullName>
    </submittedName>
</protein>
<dbReference type="NCBIfam" id="TIGR01226">
    <property type="entry name" value="phe_am_lyase"/>
    <property type="match status" value="1"/>
</dbReference>
<organism evidence="3 4">
    <name type="scientific">Lentinus brumalis</name>
    <dbReference type="NCBI Taxonomy" id="2498619"/>
    <lineage>
        <taxon>Eukaryota</taxon>
        <taxon>Fungi</taxon>
        <taxon>Dikarya</taxon>
        <taxon>Basidiomycota</taxon>
        <taxon>Agaricomycotina</taxon>
        <taxon>Agaricomycetes</taxon>
        <taxon>Polyporales</taxon>
        <taxon>Polyporaceae</taxon>
        <taxon>Lentinus</taxon>
    </lineage>
</organism>
<dbReference type="Gene3D" id="1.20.200.10">
    <property type="entry name" value="Fumarase/aspartase (Central domain)"/>
    <property type="match status" value="1"/>
</dbReference>
<evidence type="ECO:0000313" key="3">
    <source>
        <dbReference type="EMBL" id="RDX49247.1"/>
    </source>
</evidence>
<dbReference type="InterPro" id="IPR022313">
    <property type="entry name" value="Phe/His_NH3-lyase_AS"/>
</dbReference>
<dbReference type="AlphaFoldDB" id="A0A371D9N7"/>
<accession>A0A371D9N7</accession>
<dbReference type="Pfam" id="PF00221">
    <property type="entry name" value="Lyase_aromatic"/>
    <property type="match status" value="1"/>
</dbReference>
<dbReference type="Gene3D" id="1.10.275.10">
    <property type="entry name" value="Fumarase/aspartase (N-terminal domain)"/>
    <property type="match status" value="1"/>
</dbReference>
<dbReference type="InterPro" id="IPR001106">
    <property type="entry name" value="Aromatic_Lyase"/>
</dbReference>
<dbReference type="InterPro" id="IPR023144">
    <property type="entry name" value="Phe_NH3-lyase_shielding_dom_sf"/>
</dbReference>
<name>A0A371D9N7_9APHY</name>
<dbReference type="STRING" id="139420.A0A371D9N7"/>
<dbReference type="InterPro" id="IPR024083">
    <property type="entry name" value="Fumarase/histidase_N"/>
</dbReference>
<dbReference type="SUPFAM" id="SSF48557">
    <property type="entry name" value="L-aspartase-like"/>
    <property type="match status" value="1"/>
</dbReference>
<dbReference type="GO" id="GO:0006559">
    <property type="term" value="P:L-phenylalanine catabolic process"/>
    <property type="evidence" value="ECO:0007669"/>
    <property type="project" value="InterPro"/>
</dbReference>
<sequence length="742" mass="79522">MPGYTFTKTQNFASAYEPSPVLLKKASAPTALAAPVSGSEAPKGSSPAHLLTKFIESHRALESFKHGQSVLVDGETLSIPAVAAVARYGAGVVLDDNTEIQDRVLKSRKVIADKVNGQKSVYGVSTGFGGSADTRTNDPLTLGLALFQHQHTGVLPSDTEHVPTVLPLLDPLTSTSMPESWVRGAILIRMNSLIRGHSGVRWELIERMGALLRENIIPLVPLRGSISASGDLSPLSYIAGTLIGNPSIRVFDGPSTFRGRRIVSSRDALAAHHLEPITLASKEHLGILNGTAFSASVGALAVHDAVHLSLLAEVCTAMCTEAMLGALGSFAPFIHAVARPHPGQVEVAATIADLLSGSQFAVTVEEEKHISADIGELRQDRYPLRTSAQFLGPQVEDILSAFASITIECNSTTDNPLVDGETGEVHHGGNFQAMSVTNAMEKTRLALHHIGKLLFAQCTELINPAMNRGLPPNLSATDPSHNYFAKGIDIHAAAYVGELGYLANPVSTHVQSAEMHNQAVNSLALISARATLNSLEVLSLLTASYLYALCQALDLRALQHEFQLEVDEILREELTRSFGPHLSSIHLNLLVPAISREIRRSLDTTSTMDVVARMRTVAGATTTTLVDFCAQNAGLHALDEIVSFRATLAERMTASLVRLREQYLQGAKGPAPASSYLGKSRAVYEYIRVTLGIRMHGAENLHNFQEGPGVEDQTIGQNIALIHEAIRDGKMQDVVVGLFAQA</sequence>
<evidence type="ECO:0000313" key="4">
    <source>
        <dbReference type="Proteomes" id="UP000256964"/>
    </source>
</evidence>
<dbReference type="OrthoDB" id="10051290at2759"/>
<dbReference type="EMBL" id="KZ857406">
    <property type="protein sequence ID" value="RDX49247.1"/>
    <property type="molecule type" value="Genomic_DNA"/>
</dbReference>
<dbReference type="GO" id="GO:0005737">
    <property type="term" value="C:cytoplasm"/>
    <property type="evidence" value="ECO:0007669"/>
    <property type="project" value="InterPro"/>
</dbReference>
<dbReference type="Gene3D" id="1.10.274.20">
    <property type="entry name" value="Phenylalanine ammonia-lyase 1, domain 3"/>
    <property type="match status" value="1"/>
</dbReference>
<evidence type="ECO:0000256" key="2">
    <source>
        <dbReference type="RuleBase" id="RU003954"/>
    </source>
</evidence>
<proteinExistence type="inferred from homology"/>
<gene>
    <name evidence="3" type="ORF">OH76DRAFT_1483212</name>
</gene>
<dbReference type="PROSITE" id="PS00488">
    <property type="entry name" value="PAL_HISTIDASE"/>
    <property type="match status" value="1"/>
</dbReference>
<evidence type="ECO:0000256" key="1">
    <source>
        <dbReference type="ARBA" id="ARBA00007238"/>
    </source>
</evidence>
<dbReference type="PANTHER" id="PTHR10362">
    <property type="entry name" value="HISTIDINE AMMONIA-LYASE"/>
    <property type="match status" value="1"/>
</dbReference>
<dbReference type="InterPro" id="IPR008948">
    <property type="entry name" value="L-Aspartase-like"/>
</dbReference>
<keyword evidence="2" id="KW-0456">Lyase</keyword>
<comment type="similarity">
    <text evidence="1 2">Belongs to the PAL/histidase family.</text>
</comment>
<reference evidence="3 4" key="1">
    <citation type="journal article" date="2018" name="Biotechnol. Biofuels">
        <title>Integrative visual omics of the white-rot fungus Polyporus brumalis exposes the biotechnological potential of its oxidative enzymes for delignifying raw plant biomass.</title>
        <authorList>
            <person name="Miyauchi S."/>
            <person name="Rancon A."/>
            <person name="Drula E."/>
            <person name="Hage H."/>
            <person name="Chaduli D."/>
            <person name="Favel A."/>
            <person name="Grisel S."/>
            <person name="Henrissat B."/>
            <person name="Herpoel-Gimbert I."/>
            <person name="Ruiz-Duenas F.J."/>
            <person name="Chevret D."/>
            <person name="Hainaut M."/>
            <person name="Lin J."/>
            <person name="Wang M."/>
            <person name="Pangilinan J."/>
            <person name="Lipzen A."/>
            <person name="Lesage-Meessen L."/>
            <person name="Navarro D."/>
            <person name="Riley R."/>
            <person name="Grigoriev I.V."/>
            <person name="Zhou S."/>
            <person name="Raouche S."/>
            <person name="Rosso M.N."/>
        </authorList>
    </citation>
    <scope>NUCLEOTIDE SEQUENCE [LARGE SCALE GENOMIC DNA]</scope>
    <source>
        <strain evidence="3 4">BRFM 1820</strain>
    </source>
</reference>
<dbReference type="GO" id="GO:0016841">
    <property type="term" value="F:ammonia-lyase activity"/>
    <property type="evidence" value="ECO:0007669"/>
    <property type="project" value="InterPro"/>
</dbReference>
<dbReference type="InterPro" id="IPR005922">
    <property type="entry name" value="Phe_NH3-lyase"/>
</dbReference>
<keyword evidence="4" id="KW-1185">Reference proteome</keyword>
<dbReference type="Proteomes" id="UP000256964">
    <property type="component" value="Unassembled WGS sequence"/>
</dbReference>